<gene>
    <name evidence="3" type="ORF">OLEA9_A036797</name>
</gene>
<feature type="compositionally biased region" description="Acidic residues" evidence="1">
    <location>
        <begin position="352"/>
        <end position="366"/>
    </location>
</feature>
<dbReference type="EMBL" id="CACTIH010001957">
    <property type="protein sequence ID" value="CAA2969954.1"/>
    <property type="molecule type" value="Genomic_DNA"/>
</dbReference>
<organism evidence="3 4">
    <name type="scientific">Olea europaea subsp. europaea</name>
    <dbReference type="NCBI Taxonomy" id="158383"/>
    <lineage>
        <taxon>Eukaryota</taxon>
        <taxon>Viridiplantae</taxon>
        <taxon>Streptophyta</taxon>
        <taxon>Embryophyta</taxon>
        <taxon>Tracheophyta</taxon>
        <taxon>Spermatophyta</taxon>
        <taxon>Magnoliopsida</taxon>
        <taxon>eudicotyledons</taxon>
        <taxon>Gunneridae</taxon>
        <taxon>Pentapetalae</taxon>
        <taxon>asterids</taxon>
        <taxon>lamiids</taxon>
        <taxon>Lamiales</taxon>
        <taxon>Oleaceae</taxon>
        <taxon>Oleeae</taxon>
        <taxon>Olea</taxon>
    </lineage>
</organism>
<dbReference type="Pfam" id="PF11926">
    <property type="entry name" value="DUF3444"/>
    <property type="match status" value="1"/>
</dbReference>
<dbReference type="Pfam" id="PF00226">
    <property type="entry name" value="DnaJ"/>
    <property type="match status" value="1"/>
</dbReference>
<feature type="domain" description="J" evidence="2">
    <location>
        <begin position="70"/>
        <end position="134"/>
    </location>
</feature>
<dbReference type="SMART" id="SM00271">
    <property type="entry name" value="DnaJ"/>
    <property type="match status" value="1"/>
</dbReference>
<evidence type="ECO:0000313" key="3">
    <source>
        <dbReference type="EMBL" id="CAA2969954.1"/>
    </source>
</evidence>
<feature type="compositionally biased region" description="Low complexity" evidence="1">
    <location>
        <begin position="231"/>
        <end position="242"/>
    </location>
</feature>
<dbReference type="InterPro" id="IPR024593">
    <property type="entry name" value="DUF3444"/>
</dbReference>
<feature type="compositionally biased region" description="Polar residues" evidence="1">
    <location>
        <begin position="389"/>
        <end position="398"/>
    </location>
</feature>
<feature type="compositionally biased region" description="Acidic residues" evidence="1">
    <location>
        <begin position="497"/>
        <end position="506"/>
    </location>
</feature>
<evidence type="ECO:0000259" key="2">
    <source>
        <dbReference type="PROSITE" id="PS50076"/>
    </source>
</evidence>
<dbReference type="Gene3D" id="1.10.287.110">
    <property type="entry name" value="DnaJ domain"/>
    <property type="match status" value="1"/>
</dbReference>
<evidence type="ECO:0000256" key="1">
    <source>
        <dbReference type="SAM" id="MobiDB-lite"/>
    </source>
</evidence>
<feature type="region of interest" description="Disordered" evidence="1">
    <location>
        <begin position="222"/>
        <end position="508"/>
    </location>
</feature>
<proteinExistence type="predicted"/>
<sequence>MLAMECNKDEAFRAKQIAEKKMENNDFEGARKIALKAQNLFPELENVAQILTVCDVHCSSKNRILGSEKDWYGILQVERLADEATIKKQYRRLALLLHPDKNKFHGAEAAFKLIGEANRVLSDSTKKSVYDAKIRASANSLQHQNNNPNGFTVRGQNQYQTKPPNSVARQAGFWTCCPFCNGRFQYPREYVNKALRCHNENCSRAFIAYDLGAQGIHLGSKRAQPGVQNVPSKSSQSRPSLSKQKEVPDLGEFKMGAQKTTRSSDYRAGSLGGATSRKVGSESGPQAENAAEIGGDLNAKEKDSKNVHSFNVGKAGGAMPNRDAMPRKSGNMENQSRKRSKKVVVESSESSDTSDSDLEDVVIEENYDNHGTRMDPGLNGSGRPRRQAQRMQHFSCNISDDDDFASPPKRSRGNKLSGDGEKGENGTVDGEVSKCGNQTSFTTDEDRAKSKVKKKGNLPPQESFVDKNAESSKVKVDGQAAGMQGTGAEPSIHILDDSEPDSDCSDEDKKVYECPDPEFHNFDKIREENCFSVGQMWACYDTLDCMPRYYAQIKKIITPGFNLSIDWLEAHPEDKQATNWANVELPVGCGRFKRGKNEKASEICTFSHQVHFEKGRSRGSIVIYPRKGEIWALFKDWDIRWSSNPENHKHFKYEIVEVMSDFVDGTGIKVACLDKVEGFLSLFQRTSGREIDSFVIRPNELLRFSHQIPYFEMTGSERKGVPEGSFELDPAALLLQG</sequence>
<dbReference type="AlphaFoldDB" id="A0A8S0QL54"/>
<dbReference type="Gramene" id="OE9A036797T2">
    <property type="protein sequence ID" value="OE9A036797C2"/>
    <property type="gene ID" value="OE9A036797"/>
</dbReference>
<dbReference type="OrthoDB" id="10250354at2759"/>
<dbReference type="InterPro" id="IPR001623">
    <property type="entry name" value="DnaJ_domain"/>
</dbReference>
<comment type="caution">
    <text evidence="3">The sequence shown here is derived from an EMBL/GenBank/DDBJ whole genome shotgun (WGS) entry which is preliminary data.</text>
</comment>
<evidence type="ECO:0000313" key="4">
    <source>
        <dbReference type="Proteomes" id="UP000594638"/>
    </source>
</evidence>
<keyword evidence="4" id="KW-1185">Reference proteome</keyword>
<dbReference type="PANTHER" id="PTHR45089">
    <property type="entry name" value="DNAJ HEAT SHOCK AMINO-TERMINAL DOMAIN PROTEIN-RELATED"/>
    <property type="match status" value="1"/>
</dbReference>
<feature type="compositionally biased region" description="Basic and acidic residues" evidence="1">
    <location>
        <begin position="243"/>
        <end position="252"/>
    </location>
</feature>
<dbReference type="Gramene" id="OE9A036797T1">
    <property type="protein sequence ID" value="OE9A036797C1"/>
    <property type="gene ID" value="OE9A036797"/>
</dbReference>
<dbReference type="SUPFAM" id="SSF46565">
    <property type="entry name" value="Chaperone J-domain"/>
    <property type="match status" value="1"/>
</dbReference>
<dbReference type="InterPro" id="IPR036869">
    <property type="entry name" value="J_dom_sf"/>
</dbReference>
<accession>A0A8S0QL54</accession>
<dbReference type="PRINTS" id="PR00625">
    <property type="entry name" value="JDOMAIN"/>
</dbReference>
<protein>
    <recommendedName>
        <fullName evidence="2">J domain-containing protein</fullName>
    </recommendedName>
</protein>
<feature type="compositionally biased region" description="Basic and acidic residues" evidence="1">
    <location>
        <begin position="464"/>
        <end position="476"/>
    </location>
</feature>
<dbReference type="Proteomes" id="UP000594638">
    <property type="component" value="Unassembled WGS sequence"/>
</dbReference>
<dbReference type="CDD" id="cd06257">
    <property type="entry name" value="DnaJ"/>
    <property type="match status" value="1"/>
</dbReference>
<reference evidence="3 4" key="1">
    <citation type="submission" date="2019-12" db="EMBL/GenBank/DDBJ databases">
        <authorList>
            <person name="Alioto T."/>
            <person name="Alioto T."/>
            <person name="Gomez Garrido J."/>
        </authorList>
    </citation>
    <scope>NUCLEOTIDE SEQUENCE [LARGE SCALE GENOMIC DNA]</scope>
</reference>
<dbReference type="PROSITE" id="PS50076">
    <property type="entry name" value="DNAJ_2"/>
    <property type="match status" value="1"/>
</dbReference>
<name>A0A8S0QL54_OLEEU</name>
<dbReference type="PANTHER" id="PTHR45089:SF57">
    <property type="entry name" value="DNAJ HEAT SHOCK N-TERMINAL DOMAIN-CONTAINING PROTEIN"/>
    <property type="match status" value="1"/>
</dbReference>